<dbReference type="InterPro" id="IPR029063">
    <property type="entry name" value="SAM-dependent_MTases_sf"/>
</dbReference>
<dbReference type="InParanoid" id="A0A1Q6DTY0"/>
<evidence type="ECO:0000256" key="1">
    <source>
        <dbReference type="ARBA" id="ARBA00022603"/>
    </source>
</evidence>
<feature type="domain" description="Methyltransferase" evidence="5">
    <location>
        <begin position="54"/>
        <end position="121"/>
    </location>
</feature>
<evidence type="ECO:0000313" key="7">
    <source>
        <dbReference type="Proteomes" id="UP000185744"/>
    </source>
</evidence>
<organism evidence="6 7">
    <name type="scientific">Methanohalarchaeum thermophilum</name>
    <dbReference type="NCBI Taxonomy" id="1903181"/>
    <lineage>
        <taxon>Archaea</taxon>
        <taxon>Methanobacteriati</taxon>
        <taxon>Methanobacteriota</taxon>
        <taxon>Methanonatronarchaeia</taxon>
        <taxon>Methanonatronarchaeales</taxon>
        <taxon>Methanonatronarchaeaceae</taxon>
        <taxon>Candidatus Methanohalarchaeum</taxon>
    </lineage>
</organism>
<keyword evidence="1 6" id="KW-0489">Methyltransferase</keyword>
<dbReference type="CDD" id="cd02440">
    <property type="entry name" value="AdoMet_MTases"/>
    <property type="match status" value="1"/>
</dbReference>
<evidence type="ECO:0000313" key="6">
    <source>
        <dbReference type="EMBL" id="OKY77816.1"/>
    </source>
</evidence>
<name>A0A1Q6DTY0_METT1</name>
<keyword evidence="2" id="KW-0808">Transferase</keyword>
<keyword evidence="4" id="KW-0812">Transmembrane</keyword>
<reference evidence="6" key="1">
    <citation type="submission" date="2016-12" db="EMBL/GenBank/DDBJ databases">
        <title>Discovery of methanogenic haloarchaea.</title>
        <authorList>
            <person name="Sorokin D.Y."/>
            <person name="Makarova K.S."/>
            <person name="Abbas B."/>
            <person name="Ferrer M."/>
            <person name="Golyshin P.N."/>
        </authorList>
    </citation>
    <scope>NUCLEOTIDE SEQUENCE [LARGE SCALE GENOMIC DNA]</scope>
    <source>
        <strain evidence="6">HMET1</strain>
    </source>
</reference>
<feature type="transmembrane region" description="Helical" evidence="4">
    <location>
        <begin position="6"/>
        <end position="26"/>
    </location>
</feature>
<dbReference type="AlphaFoldDB" id="A0A1Q6DTY0"/>
<dbReference type="PANTHER" id="PTHR13610:SF11">
    <property type="entry name" value="METHYLTRANSFERASE DOMAIN-CONTAINING PROTEIN"/>
    <property type="match status" value="1"/>
</dbReference>
<sequence length="172" mass="19864">MKFLSIEYILIIAAILSIFWLGYLQFWTAGWTPTPKNDIKLLIESLNVQDIDKIYELGCGDGRVLTSYAEHGQEVIGIEIDPIRYFISKIRAQISTNNNIKVIFGNYLNLDLSDADLVFVYLSEKANKQLEKKLSNELKGAQIISYTYKFPNLKEEKILKEGKRNIYIYTIQ</sequence>
<evidence type="ECO:0000256" key="4">
    <source>
        <dbReference type="SAM" id="Phobius"/>
    </source>
</evidence>
<dbReference type="STRING" id="1903181.BTN85_0290"/>
<keyword evidence="7" id="KW-1185">Reference proteome</keyword>
<dbReference type="InterPro" id="IPR041698">
    <property type="entry name" value="Methyltransf_25"/>
</dbReference>
<dbReference type="SUPFAM" id="SSF53335">
    <property type="entry name" value="S-adenosyl-L-methionine-dependent methyltransferases"/>
    <property type="match status" value="1"/>
</dbReference>
<evidence type="ECO:0000259" key="5">
    <source>
        <dbReference type="Pfam" id="PF13649"/>
    </source>
</evidence>
<gene>
    <name evidence="6" type="ORF">BTN85_0290</name>
</gene>
<evidence type="ECO:0000256" key="2">
    <source>
        <dbReference type="ARBA" id="ARBA00022679"/>
    </source>
</evidence>
<dbReference type="PANTHER" id="PTHR13610">
    <property type="entry name" value="METHYLTRANSFERASE DOMAIN-CONTAINING PROTEIN"/>
    <property type="match status" value="1"/>
</dbReference>
<protein>
    <submittedName>
        <fullName evidence="6">Protein lysine SAM-dependent methyltransferase</fullName>
    </submittedName>
</protein>
<dbReference type="Gene3D" id="3.40.50.150">
    <property type="entry name" value="Vaccinia Virus protein VP39"/>
    <property type="match status" value="1"/>
</dbReference>
<dbReference type="Proteomes" id="UP000185744">
    <property type="component" value="Unassembled WGS sequence"/>
</dbReference>
<dbReference type="GO" id="GO:0016279">
    <property type="term" value="F:protein-lysine N-methyltransferase activity"/>
    <property type="evidence" value="ECO:0007669"/>
    <property type="project" value="InterPro"/>
</dbReference>
<keyword evidence="4" id="KW-1133">Transmembrane helix</keyword>
<evidence type="ECO:0000256" key="3">
    <source>
        <dbReference type="ARBA" id="ARBA00022691"/>
    </source>
</evidence>
<keyword evidence="3" id="KW-0949">S-adenosyl-L-methionine</keyword>
<proteinExistence type="predicted"/>
<dbReference type="Pfam" id="PF13649">
    <property type="entry name" value="Methyltransf_25"/>
    <property type="match status" value="1"/>
</dbReference>
<dbReference type="InterPro" id="IPR026170">
    <property type="entry name" value="FAM173A/B"/>
</dbReference>
<accession>A0A1Q6DTY0</accession>
<keyword evidence="4" id="KW-0472">Membrane</keyword>
<dbReference type="GO" id="GO:0032259">
    <property type="term" value="P:methylation"/>
    <property type="evidence" value="ECO:0007669"/>
    <property type="project" value="UniProtKB-KW"/>
</dbReference>
<dbReference type="EMBL" id="MSDW01000001">
    <property type="protein sequence ID" value="OKY77816.1"/>
    <property type="molecule type" value="Genomic_DNA"/>
</dbReference>
<comment type="caution">
    <text evidence="6">The sequence shown here is derived from an EMBL/GenBank/DDBJ whole genome shotgun (WGS) entry which is preliminary data.</text>
</comment>